<dbReference type="InterPro" id="IPR009057">
    <property type="entry name" value="Homeodomain-like_sf"/>
</dbReference>
<evidence type="ECO:0000256" key="5">
    <source>
        <dbReference type="ARBA" id="ARBA00023163"/>
    </source>
</evidence>
<feature type="region of interest" description="Disordered" evidence="7">
    <location>
        <begin position="151"/>
        <end position="285"/>
    </location>
</feature>
<evidence type="ECO:0000256" key="3">
    <source>
        <dbReference type="ARBA" id="ARBA00023015"/>
    </source>
</evidence>
<evidence type="ECO:0000256" key="7">
    <source>
        <dbReference type="SAM" id="MobiDB-lite"/>
    </source>
</evidence>
<feature type="non-terminal residue" evidence="10">
    <location>
        <position position="343"/>
    </location>
</feature>
<reference evidence="10" key="1">
    <citation type="submission" date="2015-08" db="EMBL/GenBank/DDBJ databases">
        <authorList>
            <person name="Babu N.S."/>
            <person name="Beckwith C.J."/>
            <person name="Beseler K.G."/>
            <person name="Brison A."/>
            <person name="Carone J.V."/>
            <person name="Caskin T.P."/>
            <person name="Diamond M."/>
            <person name="Durham M.E."/>
            <person name="Foxe J.M."/>
            <person name="Go M."/>
            <person name="Henderson B.A."/>
            <person name="Jones I.B."/>
            <person name="McGettigan J.A."/>
            <person name="Micheletti S.J."/>
            <person name="Nasrallah M.E."/>
            <person name="Ortiz D."/>
            <person name="Piller C.R."/>
            <person name="Privatt S.R."/>
            <person name="Schneider S.L."/>
            <person name="Sharp S."/>
            <person name="Smith T.C."/>
            <person name="Stanton J.D."/>
            <person name="Ullery H.E."/>
            <person name="Wilson R.J."/>
            <person name="Serrano M.G."/>
            <person name="Buck G."/>
            <person name="Lee V."/>
            <person name="Wang Y."/>
            <person name="Carvalho R."/>
            <person name="Voegtly L."/>
            <person name="Shi R."/>
            <person name="Duckworth R."/>
            <person name="Johnson A."/>
            <person name="Loviza R."/>
            <person name="Walstead R."/>
            <person name="Shah Z."/>
            <person name="Kiflezghi M."/>
            <person name="Wade K."/>
            <person name="Ball S.L."/>
            <person name="Bradley K.W."/>
            <person name="Asai D.J."/>
            <person name="Bowman C.A."/>
            <person name="Russell D.A."/>
            <person name="Pope W.H."/>
            <person name="Jacobs-Sera D."/>
            <person name="Hendrix R.W."/>
            <person name="Hatfull G.F."/>
        </authorList>
    </citation>
    <scope>NUCLEOTIDE SEQUENCE</scope>
</reference>
<sequence>MGHWGVKGTACPAESDGEEMQLDGSRRTCWSPEEDLCLLQLVETYGPQNWSLIAKSLGSGRNGKSCRLRWFNQLDPNLKKEAFTQEEEEEILLRHGELGNRWAAIAKYLPGRTDNAIKNYWNGHLKKRLGPSRSADEADAKRLRSLASLALDTGHRPGGGAASMVGAPGPLRRSGSVDVDTPAKHAASPPAHRHGTRAATGALRPRQLDAGGEGEEDRVGRGCAARGWAAGADAEPAPRRTPDPLLAAPGGGRAPMRGARDASPPPGAASASTSGAPGPATPLAADALSSTADLLTSLFSPPAEAATRDQSAFKAHFQATFARLAGLRARDGAPPGAAAAAAS</sequence>
<organism evidence="10">
    <name type="scientific">Auxenochlorella protothecoides</name>
    <name type="common">Green microalga</name>
    <name type="synonym">Chlorella protothecoides</name>
    <dbReference type="NCBI Taxonomy" id="3075"/>
    <lineage>
        <taxon>Eukaryota</taxon>
        <taxon>Viridiplantae</taxon>
        <taxon>Chlorophyta</taxon>
        <taxon>core chlorophytes</taxon>
        <taxon>Trebouxiophyceae</taxon>
        <taxon>Chlorellales</taxon>
        <taxon>Chlorellaceae</taxon>
        <taxon>Auxenochlorella</taxon>
    </lineage>
</organism>
<dbReference type="GO" id="GO:0003677">
    <property type="term" value="F:DNA binding"/>
    <property type="evidence" value="ECO:0007669"/>
    <property type="project" value="UniProtKB-KW"/>
</dbReference>
<dbReference type="AlphaFoldDB" id="A0A1D2ACI9"/>
<feature type="domain" description="Myb-like" evidence="8">
    <location>
        <begin position="75"/>
        <end position="125"/>
    </location>
</feature>
<evidence type="ECO:0008006" key="11">
    <source>
        <dbReference type="Google" id="ProtNLM"/>
    </source>
</evidence>
<feature type="compositionally biased region" description="Low complexity" evidence="7">
    <location>
        <begin position="268"/>
        <end position="285"/>
    </location>
</feature>
<dbReference type="SMART" id="SM00717">
    <property type="entry name" value="SANT"/>
    <property type="match status" value="2"/>
</dbReference>
<dbReference type="CDD" id="cd00167">
    <property type="entry name" value="SANT"/>
    <property type="match status" value="1"/>
</dbReference>
<evidence type="ECO:0000313" key="10">
    <source>
        <dbReference type="EMBL" id="JAT76914.1"/>
    </source>
</evidence>
<evidence type="ECO:0000259" key="9">
    <source>
        <dbReference type="PROSITE" id="PS51294"/>
    </source>
</evidence>
<dbReference type="PROSITE" id="PS50090">
    <property type="entry name" value="MYB_LIKE"/>
    <property type="match status" value="2"/>
</dbReference>
<dbReference type="PROSITE" id="PS51294">
    <property type="entry name" value="HTH_MYB"/>
    <property type="match status" value="2"/>
</dbReference>
<feature type="domain" description="HTH myb-type" evidence="9">
    <location>
        <begin position="79"/>
        <end position="129"/>
    </location>
</feature>
<dbReference type="PANTHER" id="PTHR47997">
    <property type="entry name" value="MYB DOMAIN PROTEIN 55"/>
    <property type="match status" value="1"/>
</dbReference>
<evidence type="ECO:0000256" key="2">
    <source>
        <dbReference type="ARBA" id="ARBA00022737"/>
    </source>
</evidence>
<proteinExistence type="predicted"/>
<evidence type="ECO:0000256" key="4">
    <source>
        <dbReference type="ARBA" id="ARBA00023125"/>
    </source>
</evidence>
<dbReference type="Gene3D" id="1.10.10.60">
    <property type="entry name" value="Homeodomain-like"/>
    <property type="match status" value="2"/>
</dbReference>
<name>A0A1D2ACI9_AUXPR</name>
<dbReference type="PANTHER" id="PTHR47997:SF28">
    <property type="entry name" value="TRANSCRIPTION FACTOR MYB15-LIKE"/>
    <property type="match status" value="1"/>
</dbReference>
<dbReference type="GO" id="GO:0005634">
    <property type="term" value="C:nucleus"/>
    <property type="evidence" value="ECO:0007669"/>
    <property type="project" value="UniProtKB-SubCell"/>
</dbReference>
<evidence type="ECO:0000256" key="6">
    <source>
        <dbReference type="ARBA" id="ARBA00023242"/>
    </source>
</evidence>
<feature type="domain" description="HTH myb-type" evidence="9">
    <location>
        <begin position="26"/>
        <end position="78"/>
    </location>
</feature>
<keyword evidence="4" id="KW-0238">DNA-binding</keyword>
<dbReference type="SUPFAM" id="SSF46689">
    <property type="entry name" value="Homeodomain-like"/>
    <property type="match status" value="1"/>
</dbReference>
<keyword evidence="2" id="KW-0677">Repeat</keyword>
<dbReference type="FunFam" id="1.10.10.60:FF:000060">
    <property type="entry name" value="MYB transcription factor"/>
    <property type="match status" value="1"/>
</dbReference>
<dbReference type="InterPro" id="IPR001005">
    <property type="entry name" value="SANT/Myb"/>
</dbReference>
<gene>
    <name evidence="10" type="ORF">g.19316</name>
</gene>
<keyword evidence="5" id="KW-0804">Transcription</keyword>
<feature type="domain" description="Myb-like" evidence="8">
    <location>
        <begin position="26"/>
        <end position="74"/>
    </location>
</feature>
<keyword evidence="6" id="KW-0539">Nucleus</keyword>
<protein>
    <recommendedName>
        <fullName evidence="11">Transcription factor MYB44</fullName>
    </recommendedName>
</protein>
<feature type="compositionally biased region" description="Low complexity" evidence="7">
    <location>
        <begin position="221"/>
        <end position="235"/>
    </location>
</feature>
<evidence type="ECO:0000256" key="1">
    <source>
        <dbReference type="ARBA" id="ARBA00004123"/>
    </source>
</evidence>
<dbReference type="Pfam" id="PF13921">
    <property type="entry name" value="Myb_DNA-bind_6"/>
    <property type="match status" value="1"/>
</dbReference>
<accession>A0A1D2ACI9</accession>
<comment type="subcellular location">
    <subcellularLocation>
        <location evidence="1">Nucleus</location>
    </subcellularLocation>
</comment>
<keyword evidence="3" id="KW-0805">Transcription regulation</keyword>
<dbReference type="InterPro" id="IPR051953">
    <property type="entry name" value="Plant_SW-associated_TFs"/>
</dbReference>
<dbReference type="EMBL" id="GDKF01001708">
    <property type="protein sequence ID" value="JAT76914.1"/>
    <property type="molecule type" value="Transcribed_RNA"/>
</dbReference>
<evidence type="ECO:0000259" key="8">
    <source>
        <dbReference type="PROSITE" id="PS50090"/>
    </source>
</evidence>
<dbReference type="InterPro" id="IPR017930">
    <property type="entry name" value="Myb_dom"/>
</dbReference>